<dbReference type="OrthoDB" id="5596743at2759"/>
<dbReference type="Proteomes" id="UP000745764">
    <property type="component" value="Unassembled WGS sequence"/>
</dbReference>
<sequence>MRFIQFVIAALSGASAAIARPACNADNCARAVTGTAAQPALSVRQSGCSSYQTATTYPAAETVTYYNYYFGDSTVFPAGPTETLVQQTMVPAYASKPCGSAASRYASACSCAGITATTVTAAVETVKVYTSAPDPSSECHSGDRQGCAGEACVYAGAFCTMNQCVQKQ</sequence>
<gene>
    <name evidence="2" type="ORF">AWRI4620_LOCUS3680</name>
</gene>
<reference evidence="2" key="1">
    <citation type="submission" date="2020-06" db="EMBL/GenBank/DDBJ databases">
        <authorList>
            <person name="Onetto C."/>
        </authorList>
    </citation>
    <scope>NUCLEOTIDE SEQUENCE</scope>
</reference>
<dbReference type="EMBL" id="CAINUL010000004">
    <property type="protein sequence ID" value="CAD0109425.1"/>
    <property type="molecule type" value="Genomic_DNA"/>
</dbReference>
<evidence type="ECO:0000313" key="2">
    <source>
        <dbReference type="EMBL" id="CAD0109425.1"/>
    </source>
</evidence>
<comment type="caution">
    <text evidence="2">The sequence shown here is derived from an EMBL/GenBank/DDBJ whole genome shotgun (WGS) entry which is preliminary data.</text>
</comment>
<name>A0A9N8PQW1_9PEZI</name>
<organism evidence="2 3">
    <name type="scientific">Aureobasidium uvarum</name>
    <dbReference type="NCBI Taxonomy" id="2773716"/>
    <lineage>
        <taxon>Eukaryota</taxon>
        <taxon>Fungi</taxon>
        <taxon>Dikarya</taxon>
        <taxon>Ascomycota</taxon>
        <taxon>Pezizomycotina</taxon>
        <taxon>Dothideomycetes</taxon>
        <taxon>Dothideomycetidae</taxon>
        <taxon>Dothideales</taxon>
        <taxon>Saccotheciaceae</taxon>
        <taxon>Aureobasidium</taxon>
    </lineage>
</organism>
<protein>
    <submittedName>
        <fullName evidence="2">Uncharacterized protein</fullName>
    </submittedName>
</protein>
<proteinExistence type="predicted"/>
<feature type="signal peptide" evidence="1">
    <location>
        <begin position="1"/>
        <end position="19"/>
    </location>
</feature>
<feature type="chain" id="PRO_5040435061" evidence="1">
    <location>
        <begin position="20"/>
        <end position="168"/>
    </location>
</feature>
<dbReference type="AlphaFoldDB" id="A0A9N8PQW1"/>
<evidence type="ECO:0000256" key="1">
    <source>
        <dbReference type="SAM" id="SignalP"/>
    </source>
</evidence>
<keyword evidence="1" id="KW-0732">Signal</keyword>
<accession>A0A9N8PQW1</accession>
<evidence type="ECO:0000313" key="3">
    <source>
        <dbReference type="Proteomes" id="UP000745764"/>
    </source>
</evidence>
<keyword evidence="3" id="KW-1185">Reference proteome</keyword>